<organism evidence="11 12">
    <name type="scientific">Lacibacter sediminis</name>
    <dbReference type="NCBI Taxonomy" id="2760713"/>
    <lineage>
        <taxon>Bacteria</taxon>
        <taxon>Pseudomonadati</taxon>
        <taxon>Bacteroidota</taxon>
        <taxon>Chitinophagia</taxon>
        <taxon>Chitinophagales</taxon>
        <taxon>Chitinophagaceae</taxon>
        <taxon>Lacibacter</taxon>
    </lineage>
</organism>
<dbReference type="InterPro" id="IPR011990">
    <property type="entry name" value="TPR-like_helical_dom_sf"/>
</dbReference>
<evidence type="ECO:0000256" key="3">
    <source>
        <dbReference type="ARBA" id="ARBA00022741"/>
    </source>
</evidence>
<keyword evidence="12" id="KW-1185">Reference proteome</keyword>
<dbReference type="PANTHER" id="PTHR11920:SF335">
    <property type="entry name" value="GUANYLATE CYCLASE"/>
    <property type="match status" value="1"/>
</dbReference>
<keyword evidence="2 8" id="KW-0812">Transmembrane</keyword>
<protein>
    <submittedName>
        <fullName evidence="11">Adenylate/guanylate cyclase domain-containing protein</fullName>
    </submittedName>
</protein>
<keyword evidence="9" id="KW-0732">Signal</keyword>
<dbReference type="Gene3D" id="3.30.70.1230">
    <property type="entry name" value="Nucleotide cyclase"/>
    <property type="match status" value="1"/>
</dbReference>
<dbReference type="Proteomes" id="UP000515344">
    <property type="component" value="Chromosome"/>
</dbReference>
<keyword evidence="6 7" id="KW-0456">Lyase</keyword>
<dbReference type="GO" id="GO:0016020">
    <property type="term" value="C:membrane"/>
    <property type="evidence" value="ECO:0007669"/>
    <property type="project" value="UniProtKB-SubCell"/>
</dbReference>
<evidence type="ECO:0000256" key="1">
    <source>
        <dbReference type="ARBA" id="ARBA00004370"/>
    </source>
</evidence>
<evidence type="ECO:0000313" key="11">
    <source>
        <dbReference type="EMBL" id="QNA44671.1"/>
    </source>
</evidence>
<dbReference type="Pfam" id="PF13181">
    <property type="entry name" value="TPR_8"/>
    <property type="match status" value="1"/>
</dbReference>
<dbReference type="GO" id="GO:0035556">
    <property type="term" value="P:intracellular signal transduction"/>
    <property type="evidence" value="ECO:0007669"/>
    <property type="project" value="InterPro"/>
</dbReference>
<keyword evidence="3" id="KW-0547">Nucleotide-binding</keyword>
<dbReference type="SMART" id="SM00044">
    <property type="entry name" value="CYCc"/>
    <property type="match status" value="1"/>
</dbReference>
<dbReference type="KEGG" id="lacs:H4075_00295"/>
<dbReference type="InterPro" id="IPR001054">
    <property type="entry name" value="A/G_cyclase"/>
</dbReference>
<evidence type="ECO:0000256" key="5">
    <source>
        <dbReference type="ARBA" id="ARBA00023136"/>
    </source>
</evidence>
<dbReference type="AlphaFoldDB" id="A0A7G5XGR8"/>
<evidence type="ECO:0000256" key="4">
    <source>
        <dbReference type="ARBA" id="ARBA00022989"/>
    </source>
</evidence>
<evidence type="ECO:0000313" key="12">
    <source>
        <dbReference type="Proteomes" id="UP000515344"/>
    </source>
</evidence>
<accession>A0A7G5XGR8</accession>
<dbReference type="GO" id="GO:0000166">
    <property type="term" value="F:nucleotide binding"/>
    <property type="evidence" value="ECO:0007669"/>
    <property type="project" value="UniProtKB-KW"/>
</dbReference>
<dbReference type="RefSeq" id="WP_182803060.1">
    <property type="nucleotide sequence ID" value="NZ_CP060007.1"/>
</dbReference>
<dbReference type="InterPro" id="IPR019734">
    <property type="entry name" value="TPR_rpt"/>
</dbReference>
<dbReference type="SUPFAM" id="SSF48452">
    <property type="entry name" value="TPR-like"/>
    <property type="match status" value="2"/>
</dbReference>
<dbReference type="SMART" id="SM00028">
    <property type="entry name" value="TPR"/>
    <property type="match status" value="7"/>
</dbReference>
<evidence type="ECO:0000256" key="9">
    <source>
        <dbReference type="SAM" id="SignalP"/>
    </source>
</evidence>
<proteinExistence type="inferred from homology"/>
<dbReference type="Pfam" id="PF00211">
    <property type="entry name" value="Guanylate_cyc"/>
    <property type="match status" value="1"/>
</dbReference>
<evidence type="ECO:0000256" key="6">
    <source>
        <dbReference type="ARBA" id="ARBA00023239"/>
    </source>
</evidence>
<dbReference type="PROSITE" id="PS50125">
    <property type="entry name" value="GUANYLATE_CYCLASE_2"/>
    <property type="match status" value="1"/>
</dbReference>
<keyword evidence="5 8" id="KW-0472">Membrane</keyword>
<evidence type="ECO:0000256" key="8">
    <source>
        <dbReference type="SAM" id="Phobius"/>
    </source>
</evidence>
<dbReference type="SUPFAM" id="SSF55073">
    <property type="entry name" value="Nucleotide cyclase"/>
    <property type="match status" value="1"/>
</dbReference>
<evidence type="ECO:0000256" key="2">
    <source>
        <dbReference type="ARBA" id="ARBA00022692"/>
    </source>
</evidence>
<dbReference type="Gene3D" id="1.25.40.10">
    <property type="entry name" value="Tetratricopeptide repeat domain"/>
    <property type="match status" value="1"/>
</dbReference>
<dbReference type="CDD" id="cd07302">
    <property type="entry name" value="CHD"/>
    <property type="match status" value="1"/>
</dbReference>
<name>A0A7G5XGR8_9BACT</name>
<comment type="similarity">
    <text evidence="7">Belongs to the adenylyl cyclase class-4/guanylyl cyclase family.</text>
</comment>
<sequence>MKATRLHLQLKKAWFITGLFLIGLLQAPAQDQQVADSLANIYREQNLPDTAKLRVLNALAFYETRNLDLALQYAQEAIALATRLNDYINLHKGYFQTGNKKRLKGDLTEAITAYFKSIEAARKANYLVGMGKCYSAIADIYSISNNHKNAMLYYRRGIDVLLKANDSLLYATAVFNAGDELLKRNYFDSALVYFKKSGTIFSRINYLSGIAYNMGNLGMVYAHLGNPALAEQSINTSIKMLEEQEDYSPVCTYLLSMSSIYEKKKEFPAAFNYAQRSLQLALAYDLKEERSKANEQLSILYEATGNKEQALMYYKEFIRYRDSVNNLHAVQQMADLRTDYEVSKKQVEVDLLHQQKRNQRNILISLAVILLLTIAILTALFRFYKIIAREKQRSEKLLLNILPAETAAELKAKGTVDAVKFDEVTVLFTDFVQFSKQAEHIAPEVLVKSIDAYFRKFDEVSTAFGLEKIKTVGDSYMCAGGLPTVNKTHATDVVAAALQMNAYVTESLNKEDGLAHFEIRIGIHTGPVIAGIVGIKKWQYDIWGDTVNIASRMESAGMPGKVNCSESTMQIIRKHYVCEYRGEIEVKNRGSLNMYFITGEKKL</sequence>
<reference evidence="12" key="1">
    <citation type="submission" date="2020-08" db="EMBL/GenBank/DDBJ databases">
        <title>Lacibacter sp. S13-6-6 genome sequencing.</title>
        <authorList>
            <person name="Jin L."/>
        </authorList>
    </citation>
    <scope>NUCLEOTIDE SEQUENCE [LARGE SCALE GENOMIC DNA]</scope>
    <source>
        <strain evidence="12">S13-6-6</strain>
    </source>
</reference>
<feature type="chain" id="PRO_5028875730" evidence="9">
    <location>
        <begin position="30"/>
        <end position="603"/>
    </location>
</feature>
<dbReference type="InterPro" id="IPR050401">
    <property type="entry name" value="Cyclic_nucleotide_synthase"/>
</dbReference>
<dbReference type="GO" id="GO:0009190">
    <property type="term" value="P:cyclic nucleotide biosynthetic process"/>
    <property type="evidence" value="ECO:0007669"/>
    <property type="project" value="InterPro"/>
</dbReference>
<gene>
    <name evidence="11" type="ORF">H4075_00295</name>
</gene>
<feature type="transmembrane region" description="Helical" evidence="8">
    <location>
        <begin position="362"/>
        <end position="384"/>
    </location>
</feature>
<dbReference type="GO" id="GO:0004016">
    <property type="term" value="F:adenylate cyclase activity"/>
    <property type="evidence" value="ECO:0007669"/>
    <property type="project" value="UniProtKB-ARBA"/>
</dbReference>
<evidence type="ECO:0000256" key="7">
    <source>
        <dbReference type="RuleBase" id="RU000405"/>
    </source>
</evidence>
<feature type="domain" description="Guanylate cyclase" evidence="10">
    <location>
        <begin position="425"/>
        <end position="554"/>
    </location>
</feature>
<dbReference type="PANTHER" id="PTHR11920">
    <property type="entry name" value="GUANYLYL CYCLASE"/>
    <property type="match status" value="1"/>
</dbReference>
<keyword evidence="4 8" id="KW-1133">Transmembrane helix</keyword>
<dbReference type="InterPro" id="IPR029787">
    <property type="entry name" value="Nucleotide_cyclase"/>
</dbReference>
<dbReference type="PROSITE" id="PS00452">
    <property type="entry name" value="GUANYLATE_CYCLASE_1"/>
    <property type="match status" value="1"/>
</dbReference>
<dbReference type="EMBL" id="CP060007">
    <property type="protein sequence ID" value="QNA44671.1"/>
    <property type="molecule type" value="Genomic_DNA"/>
</dbReference>
<feature type="signal peptide" evidence="9">
    <location>
        <begin position="1"/>
        <end position="29"/>
    </location>
</feature>
<comment type="subcellular location">
    <subcellularLocation>
        <location evidence="1">Membrane</location>
    </subcellularLocation>
</comment>
<dbReference type="InterPro" id="IPR018297">
    <property type="entry name" value="A/G_cyclase_CS"/>
</dbReference>
<evidence type="ECO:0000259" key="10">
    <source>
        <dbReference type="PROSITE" id="PS50125"/>
    </source>
</evidence>